<name>A0ABD5UH76_9EURY</name>
<keyword evidence="3" id="KW-1185">Reference proteome</keyword>
<dbReference type="InterPro" id="IPR003779">
    <property type="entry name" value="CMD-like"/>
</dbReference>
<dbReference type="EMBL" id="JBHSXM010000003">
    <property type="protein sequence ID" value="MFC6838209.1"/>
    <property type="molecule type" value="Genomic_DNA"/>
</dbReference>
<dbReference type="PANTHER" id="PTHR34846">
    <property type="entry name" value="4-CARBOXYMUCONOLACTONE DECARBOXYLASE FAMILY PROTEIN (AFU_ORTHOLOGUE AFUA_6G11590)"/>
    <property type="match status" value="1"/>
</dbReference>
<evidence type="ECO:0000259" key="1">
    <source>
        <dbReference type="Pfam" id="PF02627"/>
    </source>
</evidence>
<reference evidence="2 3" key="1">
    <citation type="journal article" date="2019" name="Int. J. Syst. Evol. Microbiol.">
        <title>The Global Catalogue of Microorganisms (GCM) 10K type strain sequencing project: providing services to taxonomists for standard genome sequencing and annotation.</title>
        <authorList>
            <consortium name="The Broad Institute Genomics Platform"/>
            <consortium name="The Broad Institute Genome Sequencing Center for Infectious Disease"/>
            <person name="Wu L."/>
            <person name="Ma J."/>
        </authorList>
    </citation>
    <scope>NUCLEOTIDE SEQUENCE [LARGE SCALE GENOMIC DNA]</scope>
    <source>
        <strain evidence="2 3">PSRA2</strain>
    </source>
</reference>
<dbReference type="RefSeq" id="WP_304449925.1">
    <property type="nucleotide sequence ID" value="NZ_JARRAH010000003.1"/>
</dbReference>
<comment type="caution">
    <text evidence="2">The sequence shown here is derived from an EMBL/GenBank/DDBJ whole genome shotgun (WGS) entry which is preliminary data.</text>
</comment>
<gene>
    <name evidence="2" type="ORF">ACFQHK_17140</name>
</gene>
<evidence type="ECO:0000313" key="3">
    <source>
        <dbReference type="Proteomes" id="UP001596406"/>
    </source>
</evidence>
<dbReference type="AlphaFoldDB" id="A0ABD5UH76"/>
<dbReference type="Pfam" id="PF02627">
    <property type="entry name" value="CMD"/>
    <property type="match status" value="1"/>
</dbReference>
<proteinExistence type="predicted"/>
<protein>
    <submittedName>
        <fullName evidence="2">Carboxymuconolactone decarboxylase family protein</fullName>
    </submittedName>
</protein>
<accession>A0ABD5UH76</accession>
<feature type="domain" description="Carboxymuconolactone decarboxylase-like" evidence="1">
    <location>
        <begin position="45"/>
        <end position="126"/>
    </location>
</feature>
<dbReference type="PANTHER" id="PTHR34846:SF11">
    <property type="entry name" value="4-CARBOXYMUCONOLACTONE DECARBOXYLASE FAMILY PROTEIN (AFU_ORTHOLOGUE AFUA_6G11590)"/>
    <property type="match status" value="1"/>
</dbReference>
<dbReference type="SUPFAM" id="SSF69118">
    <property type="entry name" value="AhpD-like"/>
    <property type="match status" value="1"/>
</dbReference>
<evidence type="ECO:0000313" key="2">
    <source>
        <dbReference type="EMBL" id="MFC6838209.1"/>
    </source>
</evidence>
<organism evidence="2 3">
    <name type="scientific">Halomarina ordinaria</name>
    <dbReference type="NCBI Taxonomy" id="3033939"/>
    <lineage>
        <taxon>Archaea</taxon>
        <taxon>Methanobacteriati</taxon>
        <taxon>Methanobacteriota</taxon>
        <taxon>Stenosarchaea group</taxon>
        <taxon>Halobacteria</taxon>
        <taxon>Halobacteriales</taxon>
        <taxon>Natronomonadaceae</taxon>
        <taxon>Halomarina</taxon>
    </lineage>
</organism>
<dbReference type="Gene3D" id="1.20.1290.10">
    <property type="entry name" value="AhpD-like"/>
    <property type="match status" value="1"/>
</dbReference>
<dbReference type="InterPro" id="IPR029032">
    <property type="entry name" value="AhpD-like"/>
</dbReference>
<sequence>MSTFDDDDARVPLLTRDALPEEYRYLMDEDVLGELNLFGAMGHAPRAMQAYMRLGTALWGVGDLSARERELAILSVARSCRSRYEWHQHVALGRAAGVTREELRGLARDDDTPFTEREQAVVRYARAVAAGTVTGPLFEAAEAVTDRETVVGLTLLAGHYLLTARFLDALAVPTDDPFVGWLPGE</sequence>
<dbReference type="Proteomes" id="UP001596406">
    <property type="component" value="Unassembled WGS sequence"/>
</dbReference>